<feature type="domain" description="DUF2241" evidence="1">
    <location>
        <begin position="1"/>
        <end position="47"/>
    </location>
</feature>
<dbReference type="EMBL" id="WTYE01000001">
    <property type="protein sequence ID" value="MXP31382.1"/>
    <property type="molecule type" value="Genomic_DNA"/>
</dbReference>
<dbReference type="AlphaFoldDB" id="A0A845AKV5"/>
<protein>
    <submittedName>
        <fullName evidence="3">ACT domain-containing protein</fullName>
    </submittedName>
</protein>
<evidence type="ECO:0000313" key="3">
    <source>
        <dbReference type="EMBL" id="MXP31382.1"/>
    </source>
</evidence>
<dbReference type="InterPro" id="IPR027795">
    <property type="entry name" value="CASTOR_ACT_dom"/>
</dbReference>
<evidence type="ECO:0000259" key="2">
    <source>
        <dbReference type="Pfam" id="PF13840"/>
    </source>
</evidence>
<dbReference type="InterPro" id="IPR018717">
    <property type="entry name" value="DUF2241"/>
</dbReference>
<dbReference type="Proteomes" id="UP000446786">
    <property type="component" value="Unassembled WGS sequence"/>
</dbReference>
<dbReference type="Pfam" id="PF10000">
    <property type="entry name" value="ACT_3"/>
    <property type="match status" value="1"/>
</dbReference>
<feature type="domain" description="CASTOR ACT" evidence="2">
    <location>
        <begin position="60"/>
        <end position="114"/>
    </location>
</feature>
<reference evidence="3 5" key="1">
    <citation type="submission" date="2019-12" db="EMBL/GenBank/DDBJ databases">
        <title>Genomic-based taxomic classification of the family Erythrobacteraceae.</title>
        <authorList>
            <person name="Xu L."/>
        </authorList>
    </citation>
    <scope>NUCLEOTIDE SEQUENCE [LARGE SCALE GENOMIC DNA]</scope>
    <source>
        <strain evidence="3 5">JCM 16677</strain>
    </source>
</reference>
<dbReference type="PANTHER" id="PTHR39199:SF1">
    <property type="entry name" value="BLR5128 PROTEIN"/>
    <property type="match status" value="1"/>
</dbReference>
<proteinExistence type="predicted"/>
<name>A0A845AKV5_9SPHN</name>
<dbReference type="InterPro" id="IPR045865">
    <property type="entry name" value="ACT-like_dom_sf"/>
</dbReference>
<evidence type="ECO:0000313" key="5">
    <source>
        <dbReference type="Proteomes" id="UP000446786"/>
    </source>
</evidence>
<organism evidence="3 5">
    <name type="scientific">Parerythrobacter jejuensis</name>
    <dbReference type="NCBI Taxonomy" id="795812"/>
    <lineage>
        <taxon>Bacteria</taxon>
        <taxon>Pseudomonadati</taxon>
        <taxon>Pseudomonadota</taxon>
        <taxon>Alphaproteobacteria</taxon>
        <taxon>Sphingomonadales</taxon>
        <taxon>Erythrobacteraceae</taxon>
        <taxon>Parerythrobacter</taxon>
    </lineage>
</organism>
<comment type="caution">
    <text evidence="3">The sequence shown here is derived from an EMBL/GenBank/DDBJ whole genome shotgun (WGS) entry which is preliminary data.</text>
</comment>
<evidence type="ECO:0000259" key="1">
    <source>
        <dbReference type="Pfam" id="PF10000"/>
    </source>
</evidence>
<keyword evidence="5" id="KW-1185">Reference proteome</keyword>
<dbReference type="SUPFAM" id="SSF55021">
    <property type="entry name" value="ACT-like"/>
    <property type="match status" value="2"/>
</dbReference>
<dbReference type="EMBL" id="WTYE01000001">
    <property type="protein sequence ID" value="MXP34142.1"/>
    <property type="molecule type" value="Genomic_DNA"/>
</dbReference>
<evidence type="ECO:0000313" key="4">
    <source>
        <dbReference type="EMBL" id="MXP34142.1"/>
    </source>
</evidence>
<sequence length="120" mass="12585">MIRSMDPVLDNQRYIFTRVRENAVGALAPSAFALIHEAEGWTAILPATGEEDEPQYARITLMVSSALDGVGLTAAVASVLAANDIACNVVAALEHDHIFVPVAQGEGAVTALKELQAAAD</sequence>
<gene>
    <name evidence="3" type="ORF">GRI94_06035</name>
    <name evidence="4" type="ORF">GRI94_20125</name>
</gene>
<dbReference type="OrthoDB" id="517867at2"/>
<accession>A0A845AKV5</accession>
<dbReference type="PANTHER" id="PTHR39199">
    <property type="entry name" value="BLR5128 PROTEIN"/>
    <property type="match status" value="1"/>
</dbReference>
<dbReference type="Gene3D" id="3.30.2130.10">
    <property type="entry name" value="VC0802-like"/>
    <property type="match status" value="1"/>
</dbReference>
<dbReference type="Pfam" id="PF13840">
    <property type="entry name" value="ACT_7"/>
    <property type="match status" value="1"/>
</dbReference>